<dbReference type="Proteomes" id="UP001142153">
    <property type="component" value="Unassembled WGS sequence"/>
</dbReference>
<dbReference type="EMBL" id="JAPZPY010000012">
    <property type="protein sequence ID" value="MCZ8381632.1"/>
    <property type="molecule type" value="Genomic_DNA"/>
</dbReference>
<evidence type="ECO:0000313" key="2">
    <source>
        <dbReference type="EMBL" id="MCZ8381632.1"/>
    </source>
</evidence>
<protein>
    <submittedName>
        <fullName evidence="2">Uncharacterized protein</fullName>
    </submittedName>
</protein>
<keyword evidence="3" id="KW-1185">Reference proteome</keyword>
<reference evidence="2" key="1">
    <citation type="submission" date="2022-12" db="EMBL/GenBank/DDBJ databases">
        <authorList>
            <person name="Deng Y."/>
            <person name="Zhang Y.-Q."/>
        </authorList>
    </citation>
    <scope>NUCLEOTIDE SEQUENCE</scope>
    <source>
        <strain evidence="2">CPCC 205372</strain>
    </source>
</reference>
<sequence>MNITGRRAHRWISPVIGAAAIGLLAVIPTAGAEPREWDIGDFDSCERNQPPSTTVEEYIEHVQWCCYRSGGDWNAATSMCGAPPAADSPIRRPGGILIPDQVLVENGAPKNPGPSVPTGGAVE</sequence>
<comment type="caution">
    <text evidence="2">The sequence shown here is derived from an EMBL/GenBank/DDBJ whole genome shotgun (WGS) entry which is preliminary data.</text>
</comment>
<gene>
    <name evidence="2" type="ORF">O6P37_22435</name>
</gene>
<dbReference type="RefSeq" id="WP_269896155.1">
    <property type="nucleotide sequence ID" value="NZ_JAPZPY010000012.1"/>
</dbReference>
<name>A0ABT4PYF9_9MYCO</name>
<organism evidence="2 3">
    <name type="scientific">Mycobacterium hippophais</name>
    <dbReference type="NCBI Taxonomy" id="3016340"/>
    <lineage>
        <taxon>Bacteria</taxon>
        <taxon>Bacillati</taxon>
        <taxon>Actinomycetota</taxon>
        <taxon>Actinomycetes</taxon>
        <taxon>Mycobacteriales</taxon>
        <taxon>Mycobacteriaceae</taxon>
        <taxon>Mycobacterium</taxon>
    </lineage>
</organism>
<evidence type="ECO:0000256" key="1">
    <source>
        <dbReference type="SAM" id="MobiDB-lite"/>
    </source>
</evidence>
<feature type="region of interest" description="Disordered" evidence="1">
    <location>
        <begin position="104"/>
        <end position="123"/>
    </location>
</feature>
<evidence type="ECO:0000313" key="3">
    <source>
        <dbReference type="Proteomes" id="UP001142153"/>
    </source>
</evidence>
<proteinExistence type="predicted"/>
<accession>A0ABT4PYF9</accession>